<dbReference type="EMBL" id="FRYL01000008">
    <property type="protein sequence ID" value="SHO80421.1"/>
    <property type="molecule type" value="Genomic_DNA"/>
</dbReference>
<protein>
    <submittedName>
        <fullName evidence="1">Uncharacterized protein</fullName>
    </submittedName>
</protein>
<organism evidence="1">
    <name type="scientific">hydrothermal vent metagenome</name>
    <dbReference type="NCBI Taxonomy" id="652676"/>
    <lineage>
        <taxon>unclassified sequences</taxon>
        <taxon>metagenomes</taxon>
        <taxon>ecological metagenomes</taxon>
    </lineage>
</organism>
<evidence type="ECO:0000313" key="1">
    <source>
        <dbReference type="EMBL" id="SHO80421.1"/>
    </source>
</evidence>
<accession>A0A1W1EHT5</accession>
<reference evidence="1" key="1">
    <citation type="submission" date="2016-10" db="EMBL/GenBank/DDBJ databases">
        <authorList>
            <person name="de Groot N.N."/>
        </authorList>
    </citation>
    <scope>NUCLEOTIDE SEQUENCE</scope>
</reference>
<sequence>MNIFQKGNYQKIESSFRMRGIIALEELTKFQIEFDSYDTDNYY</sequence>
<proteinExistence type="predicted"/>
<gene>
    <name evidence="1" type="ORF">MNB_SV-15-776</name>
</gene>
<name>A0A1W1EHT5_9ZZZZ</name>
<dbReference type="AlphaFoldDB" id="A0A1W1EHT5"/>